<sequence>MYHPSVYDNLKVVFEGVVYDSDFSGEIEIINREDIVDFAVIEKRNSISFIVLGISDSIKGKVILSTNLANLATEKLQDNPEGAGCNLSIEIETPVYEIETDCKKLQMILKKWTTGEIKSKMEQKLTYIYGESRNVFYNTVSINIEKPVTEDDTERFSEVLGEVIASIKEFNQYFKGYKK</sequence>
<evidence type="ECO:0000313" key="2">
    <source>
        <dbReference type="Proteomes" id="UP001258181"/>
    </source>
</evidence>
<evidence type="ECO:0008006" key="3">
    <source>
        <dbReference type="Google" id="ProtNLM"/>
    </source>
</evidence>
<dbReference type="Proteomes" id="UP001258181">
    <property type="component" value="Unassembled WGS sequence"/>
</dbReference>
<protein>
    <recommendedName>
        <fullName evidence="3">Group-specific protein</fullName>
    </recommendedName>
</protein>
<gene>
    <name evidence="1" type="ORF">J2X07_001473</name>
</gene>
<reference evidence="1 2" key="1">
    <citation type="submission" date="2023-07" db="EMBL/GenBank/DDBJ databases">
        <title>Sorghum-associated microbial communities from plants grown in Nebraska, USA.</title>
        <authorList>
            <person name="Schachtman D."/>
        </authorList>
    </citation>
    <scope>NUCLEOTIDE SEQUENCE [LARGE SCALE GENOMIC DNA]</scope>
    <source>
        <strain evidence="1 2">BE211</strain>
    </source>
</reference>
<name>A0ABU1TZ93_9BACL</name>
<organism evidence="1 2">
    <name type="scientific">Fictibacillus barbaricus</name>
    <dbReference type="NCBI Taxonomy" id="182136"/>
    <lineage>
        <taxon>Bacteria</taxon>
        <taxon>Bacillati</taxon>
        <taxon>Bacillota</taxon>
        <taxon>Bacilli</taxon>
        <taxon>Bacillales</taxon>
        <taxon>Fictibacillaceae</taxon>
        <taxon>Fictibacillus</taxon>
    </lineage>
</organism>
<evidence type="ECO:0000313" key="1">
    <source>
        <dbReference type="EMBL" id="MDR7072496.1"/>
    </source>
</evidence>
<keyword evidence="2" id="KW-1185">Reference proteome</keyword>
<proteinExistence type="predicted"/>
<accession>A0ABU1TZ93</accession>
<dbReference type="RefSeq" id="WP_310257788.1">
    <property type="nucleotide sequence ID" value="NZ_JAVDWA010000002.1"/>
</dbReference>
<dbReference type="EMBL" id="JAVDWA010000002">
    <property type="protein sequence ID" value="MDR7072496.1"/>
    <property type="molecule type" value="Genomic_DNA"/>
</dbReference>
<comment type="caution">
    <text evidence="1">The sequence shown here is derived from an EMBL/GenBank/DDBJ whole genome shotgun (WGS) entry which is preliminary data.</text>
</comment>